<reference evidence="2" key="1">
    <citation type="submission" date="2021-01" db="EMBL/GenBank/DDBJ databases">
        <authorList>
            <consortium name="Genoscope - CEA"/>
            <person name="William W."/>
        </authorList>
    </citation>
    <scope>NUCLEOTIDE SEQUENCE</scope>
</reference>
<accession>A0A816QUN1</accession>
<name>A0A816QUN1_BRANA</name>
<proteinExistence type="predicted"/>
<feature type="region of interest" description="Disordered" evidence="1">
    <location>
        <begin position="1"/>
        <end position="20"/>
    </location>
</feature>
<organism evidence="2">
    <name type="scientific">Brassica napus</name>
    <name type="common">Rape</name>
    <dbReference type="NCBI Taxonomy" id="3708"/>
    <lineage>
        <taxon>Eukaryota</taxon>
        <taxon>Viridiplantae</taxon>
        <taxon>Streptophyta</taxon>
        <taxon>Embryophyta</taxon>
        <taxon>Tracheophyta</taxon>
        <taxon>Spermatophyta</taxon>
        <taxon>Magnoliopsida</taxon>
        <taxon>eudicotyledons</taxon>
        <taxon>Gunneridae</taxon>
        <taxon>Pentapetalae</taxon>
        <taxon>rosids</taxon>
        <taxon>malvids</taxon>
        <taxon>Brassicales</taxon>
        <taxon>Brassicaceae</taxon>
        <taxon>Brassiceae</taxon>
        <taxon>Brassica</taxon>
    </lineage>
</organism>
<evidence type="ECO:0000313" key="2">
    <source>
        <dbReference type="EMBL" id="CAF2063381.1"/>
    </source>
</evidence>
<gene>
    <name evidence="2" type="ORF">DARMORV10_C06P42420.1</name>
</gene>
<evidence type="ECO:0000256" key="1">
    <source>
        <dbReference type="SAM" id="MobiDB-lite"/>
    </source>
</evidence>
<dbReference type="EMBL" id="HG994370">
    <property type="protein sequence ID" value="CAF2063381.1"/>
    <property type="molecule type" value="Genomic_DNA"/>
</dbReference>
<dbReference type="AlphaFoldDB" id="A0A816QUN1"/>
<dbReference type="Proteomes" id="UP001295469">
    <property type="component" value="Chromosome C06"/>
</dbReference>
<protein>
    <submittedName>
        <fullName evidence="2">(rape) hypothetical protein</fullName>
    </submittedName>
</protein>
<sequence>MSQGQLVGANGDGKIGGGNRKRLKISVPHFDNSDLIKSYSKTLIGRSMNPRKQDISSLLVMLPKIWKVEERVAGTDLGLGKFQFHFDNHIISTFG</sequence>